<dbReference type="Pfam" id="PF02457">
    <property type="entry name" value="DAC"/>
    <property type="match status" value="1"/>
</dbReference>
<dbReference type="Gene3D" id="3.40.1700.10">
    <property type="entry name" value="DNA integrity scanning protein, DisA, N-terminal domain"/>
    <property type="match status" value="1"/>
</dbReference>
<keyword evidence="3 6" id="KW-0548">Nucleotidyltransferase</keyword>
<comment type="catalytic activity">
    <reaction evidence="1 6">
        <text>2 ATP = 3',3'-c-di-AMP + 2 diphosphate</text>
        <dbReference type="Rhea" id="RHEA:35655"/>
        <dbReference type="ChEBI" id="CHEBI:30616"/>
        <dbReference type="ChEBI" id="CHEBI:33019"/>
        <dbReference type="ChEBI" id="CHEBI:71500"/>
        <dbReference type="EC" id="2.7.7.85"/>
    </reaction>
</comment>
<keyword evidence="9" id="KW-1185">Reference proteome</keyword>
<dbReference type="PROSITE" id="PS51794">
    <property type="entry name" value="DAC"/>
    <property type="match status" value="1"/>
</dbReference>
<dbReference type="Pfam" id="PF10372">
    <property type="entry name" value="CdaS_N"/>
    <property type="match status" value="1"/>
</dbReference>
<dbReference type="InterPro" id="IPR050338">
    <property type="entry name" value="DisA"/>
</dbReference>
<dbReference type="InterPro" id="IPR019457">
    <property type="entry name" value="CdaS_N"/>
</dbReference>
<dbReference type="GO" id="GO:0106408">
    <property type="term" value="F:diadenylate cyclase activity"/>
    <property type="evidence" value="ECO:0007669"/>
    <property type="project" value="UniProtKB-EC"/>
</dbReference>
<comment type="function">
    <text evidence="6">Catalyzes the condensation of 2 ATP molecules into cyclic di-AMP (c-di-AMP), a second messenger used to regulate differing processes in different bacteria.</text>
</comment>
<dbReference type="PANTHER" id="PTHR34185:SF2">
    <property type="entry name" value="CYCLIC DI-AMP SYNTHASE CDAS"/>
    <property type="match status" value="1"/>
</dbReference>
<dbReference type="Proteomes" id="UP001519887">
    <property type="component" value="Unassembled WGS sequence"/>
</dbReference>
<dbReference type="SUPFAM" id="SSF143597">
    <property type="entry name" value="YojJ-like"/>
    <property type="match status" value="1"/>
</dbReference>
<keyword evidence="6" id="KW-0472">Membrane</keyword>
<dbReference type="EC" id="2.7.7.85" evidence="6"/>
<dbReference type="PANTHER" id="PTHR34185">
    <property type="entry name" value="DIADENYLATE CYCLASE"/>
    <property type="match status" value="1"/>
</dbReference>
<reference evidence="8 9" key="1">
    <citation type="submission" date="2021-07" db="EMBL/GenBank/DDBJ databases">
        <title>Paenibacillus radiodurans sp. nov., isolated from the southeastern edge of Tengger Desert.</title>
        <authorList>
            <person name="Zhang G."/>
        </authorList>
    </citation>
    <scope>NUCLEOTIDE SEQUENCE [LARGE SCALE GENOMIC DNA]</scope>
    <source>
        <strain evidence="8 9">CCM 7311</strain>
    </source>
</reference>
<evidence type="ECO:0000256" key="2">
    <source>
        <dbReference type="ARBA" id="ARBA00022679"/>
    </source>
</evidence>
<dbReference type="InterPro" id="IPR003390">
    <property type="entry name" value="DNA_integrity_scan_DisA_N"/>
</dbReference>
<evidence type="ECO:0000313" key="9">
    <source>
        <dbReference type="Proteomes" id="UP001519887"/>
    </source>
</evidence>
<keyword evidence="6" id="KW-1133">Transmembrane helix</keyword>
<name>A0ABS7C050_9BACL</name>
<keyword evidence="6" id="KW-0812">Transmembrane</keyword>
<dbReference type="InterPro" id="IPR034693">
    <property type="entry name" value="CdaS"/>
</dbReference>
<accession>A0ABS7C050</accession>
<gene>
    <name evidence="8" type="primary">cdaS</name>
    <name evidence="6" type="synonym">dacB</name>
    <name evidence="8" type="ORF">K0U00_08705</name>
</gene>
<evidence type="ECO:0000256" key="1">
    <source>
        <dbReference type="ARBA" id="ARBA00000877"/>
    </source>
</evidence>
<dbReference type="InterPro" id="IPR036888">
    <property type="entry name" value="DNA_integrity_DisA_N_sf"/>
</dbReference>
<proteinExistence type="inferred from homology"/>
<evidence type="ECO:0000256" key="6">
    <source>
        <dbReference type="HAMAP-Rule" id="MF_00838"/>
    </source>
</evidence>
<evidence type="ECO:0000259" key="7">
    <source>
        <dbReference type="PROSITE" id="PS51794"/>
    </source>
</evidence>
<evidence type="ECO:0000256" key="4">
    <source>
        <dbReference type="ARBA" id="ARBA00022741"/>
    </source>
</evidence>
<dbReference type="NCBIfam" id="NF038328">
    <property type="entry name" value="c-di-AMP_CdaS"/>
    <property type="match status" value="1"/>
</dbReference>
<keyword evidence="4 6" id="KW-0547">Nucleotide-binding</keyword>
<evidence type="ECO:0000256" key="3">
    <source>
        <dbReference type="ARBA" id="ARBA00022695"/>
    </source>
</evidence>
<comment type="caution">
    <text evidence="8">The sequence shown here is derived from an EMBL/GenBank/DDBJ whole genome shotgun (WGS) entry which is preliminary data.</text>
</comment>
<organism evidence="8 9">
    <name type="scientific">Paenibacillus sepulcri</name>
    <dbReference type="NCBI Taxonomy" id="359917"/>
    <lineage>
        <taxon>Bacteria</taxon>
        <taxon>Bacillati</taxon>
        <taxon>Bacillota</taxon>
        <taxon>Bacilli</taxon>
        <taxon>Bacillales</taxon>
        <taxon>Paenibacillaceae</taxon>
        <taxon>Paenibacillus</taxon>
    </lineage>
</organism>
<protein>
    <recommendedName>
        <fullName evidence="6">Diadenylate cyclase</fullName>
        <shortName evidence="6">DAC</shortName>
        <ecNumber evidence="6">2.7.7.85</ecNumber>
    </recommendedName>
    <alternativeName>
        <fullName evidence="6">Cyclic-di-AMP synthase</fullName>
        <shortName evidence="6">c-di-AMP synthase</shortName>
    </alternativeName>
</protein>
<evidence type="ECO:0000313" key="8">
    <source>
        <dbReference type="EMBL" id="MBW7454111.1"/>
    </source>
</evidence>
<feature type="domain" description="DAC" evidence="7">
    <location>
        <begin position="44"/>
        <end position="203"/>
    </location>
</feature>
<dbReference type="EMBL" id="JAHZIK010000156">
    <property type="protein sequence ID" value="MBW7454111.1"/>
    <property type="molecule type" value="Genomic_DNA"/>
</dbReference>
<dbReference type="Gene3D" id="1.10.287.770">
    <property type="entry name" value="YojJ-like"/>
    <property type="match status" value="1"/>
</dbReference>
<evidence type="ECO:0000256" key="5">
    <source>
        <dbReference type="ARBA" id="ARBA00022840"/>
    </source>
</evidence>
<keyword evidence="6" id="KW-1003">Cell membrane</keyword>
<sequence length="209" mass="23113">MGQGNCDETPLKERLKQHIHLIVNESQRILDQIDAENHCLLSDFDNIGRTFKEVESLAASFYLQCYLSSFTSNYLDLSICIQNLMERRHGALIVIERNDNLDAIIHSGVALVAKLSYSLLEAIFYPGNPLHDGAVLIKSDQIISAANVLPVSNASNVDKKFGMRHRAAIGLTEITDALVLVVSEESGDASFVYKGKLHPIKTMVMPTTV</sequence>
<keyword evidence="2 6" id="KW-0808">Transferase</keyword>
<dbReference type="HAMAP" id="MF_00838">
    <property type="entry name" value="DacB"/>
    <property type="match status" value="1"/>
</dbReference>
<comment type="subunit">
    <text evidence="6">Probably oligomerizes.</text>
</comment>
<dbReference type="RefSeq" id="WP_210040537.1">
    <property type="nucleotide sequence ID" value="NZ_JBHLVU010000021.1"/>
</dbReference>
<keyword evidence="5 6" id="KW-0067">ATP-binding</keyword>
<dbReference type="InterPro" id="IPR053472">
    <property type="entry name" value="DAC_CdaS-like"/>
</dbReference>
<comment type="similarity">
    <text evidence="6">Belongs to the adenylate cyclase family. DacB/CdaS subfamily.</text>
</comment>